<keyword evidence="4" id="KW-1185">Reference proteome</keyword>
<evidence type="ECO:0000256" key="1">
    <source>
        <dbReference type="SAM" id="MobiDB-lite"/>
    </source>
</evidence>
<dbReference type="EMBL" id="AGNK02005558">
    <property type="status" value="NOT_ANNOTATED_CDS"/>
    <property type="molecule type" value="Genomic_DNA"/>
</dbReference>
<reference evidence="3" key="2">
    <citation type="submission" date="2018-08" db="UniProtKB">
        <authorList>
            <consortium name="EnsemblPlants"/>
        </authorList>
    </citation>
    <scope>IDENTIFICATION</scope>
    <source>
        <strain evidence="3">Yugu1</strain>
    </source>
</reference>
<dbReference type="Gramene" id="KQK88673">
    <property type="protein sequence ID" value="KQK88673"/>
    <property type="gene ID" value="SETIT_037424mg"/>
</dbReference>
<feature type="region of interest" description="Disordered" evidence="1">
    <location>
        <begin position="1"/>
        <end position="38"/>
    </location>
</feature>
<dbReference type="AlphaFoldDB" id="K4AEW7"/>
<name>K4AEW7_SETIT</name>
<keyword evidence="2" id="KW-0812">Transmembrane</keyword>
<feature type="compositionally biased region" description="Low complexity" evidence="1">
    <location>
        <begin position="10"/>
        <end position="20"/>
    </location>
</feature>
<evidence type="ECO:0000256" key="2">
    <source>
        <dbReference type="SAM" id="Phobius"/>
    </source>
</evidence>
<organism evidence="3 4">
    <name type="scientific">Setaria italica</name>
    <name type="common">Foxtail millet</name>
    <name type="synonym">Panicum italicum</name>
    <dbReference type="NCBI Taxonomy" id="4555"/>
    <lineage>
        <taxon>Eukaryota</taxon>
        <taxon>Viridiplantae</taxon>
        <taxon>Streptophyta</taxon>
        <taxon>Embryophyta</taxon>
        <taxon>Tracheophyta</taxon>
        <taxon>Spermatophyta</taxon>
        <taxon>Magnoliopsida</taxon>
        <taxon>Liliopsida</taxon>
        <taxon>Poales</taxon>
        <taxon>Poaceae</taxon>
        <taxon>PACMAD clade</taxon>
        <taxon>Panicoideae</taxon>
        <taxon>Panicodae</taxon>
        <taxon>Paniceae</taxon>
        <taxon>Cenchrinae</taxon>
        <taxon>Setaria</taxon>
    </lineage>
</organism>
<evidence type="ECO:0000313" key="3">
    <source>
        <dbReference type="EnsemblPlants" id="KQK88673"/>
    </source>
</evidence>
<sequence length="221" mass="22817">MPPLPPRRPLAPLRPAAAIPSPLPLDPSPSSSTLSPPLHSAHAAAIPMLDVGLAAPAHVPPPALCRPAAEAATADGPIRGASCPTASVLSGPAVLSAQAGRPSDIMRLRSTIGSRSPLAALGHGDALAADANFLMPCLSAPSSSSMRENSKSRFFCSLCAMSLCALQFLDEGKFQVAGLSTDEFFFSHFAISFFVPCVPLVRCVVWIAGKESAARNLGDKE</sequence>
<proteinExistence type="predicted"/>
<dbReference type="OMA" id="ANFLMPC"/>
<dbReference type="InParanoid" id="K4AEW7"/>
<dbReference type="HOGENOM" id="CLU_1252487_0_0_1"/>
<accession>K4AEW7</accession>
<evidence type="ECO:0000313" key="4">
    <source>
        <dbReference type="Proteomes" id="UP000004995"/>
    </source>
</evidence>
<dbReference type="EnsemblPlants" id="KQK88673">
    <property type="protein sequence ID" value="KQK88673"/>
    <property type="gene ID" value="SETIT_037424mg"/>
</dbReference>
<reference evidence="4" key="1">
    <citation type="journal article" date="2012" name="Nat. Biotechnol.">
        <title>Reference genome sequence of the model plant Setaria.</title>
        <authorList>
            <person name="Bennetzen J.L."/>
            <person name="Schmutz J."/>
            <person name="Wang H."/>
            <person name="Percifield R."/>
            <person name="Hawkins J."/>
            <person name="Pontaroli A.C."/>
            <person name="Estep M."/>
            <person name="Feng L."/>
            <person name="Vaughn J.N."/>
            <person name="Grimwood J."/>
            <person name="Jenkins J."/>
            <person name="Barry K."/>
            <person name="Lindquist E."/>
            <person name="Hellsten U."/>
            <person name="Deshpande S."/>
            <person name="Wang X."/>
            <person name="Wu X."/>
            <person name="Mitros T."/>
            <person name="Triplett J."/>
            <person name="Yang X."/>
            <person name="Ye C.Y."/>
            <person name="Mauro-Herrera M."/>
            <person name="Wang L."/>
            <person name="Li P."/>
            <person name="Sharma M."/>
            <person name="Sharma R."/>
            <person name="Ronald P.C."/>
            <person name="Panaud O."/>
            <person name="Kellogg E.A."/>
            <person name="Brutnell T.P."/>
            <person name="Doust A.N."/>
            <person name="Tuskan G.A."/>
            <person name="Rokhsar D."/>
            <person name="Devos K.M."/>
        </authorList>
    </citation>
    <scope>NUCLEOTIDE SEQUENCE [LARGE SCALE GENOMIC DNA]</scope>
    <source>
        <strain evidence="4">cv. Yugu1</strain>
    </source>
</reference>
<feature type="compositionally biased region" description="Low complexity" evidence="1">
    <location>
        <begin position="28"/>
        <end position="38"/>
    </location>
</feature>
<keyword evidence="2" id="KW-0472">Membrane</keyword>
<dbReference type="Proteomes" id="UP000004995">
    <property type="component" value="Unassembled WGS sequence"/>
</dbReference>
<feature type="transmembrane region" description="Helical" evidence="2">
    <location>
        <begin position="189"/>
        <end position="208"/>
    </location>
</feature>
<protein>
    <submittedName>
        <fullName evidence="3">Uncharacterized protein</fullName>
    </submittedName>
</protein>
<keyword evidence="2" id="KW-1133">Transmembrane helix</keyword>